<keyword evidence="4" id="KW-1185">Reference proteome</keyword>
<dbReference type="AlphaFoldDB" id="A0A1E3GNC6"/>
<feature type="signal peptide" evidence="2">
    <location>
        <begin position="1"/>
        <end position="23"/>
    </location>
</feature>
<dbReference type="Proteomes" id="UP000094379">
    <property type="component" value="Unassembled WGS sequence"/>
</dbReference>
<dbReference type="RefSeq" id="WP_245652170.1">
    <property type="nucleotide sequence ID" value="NZ_MCRI01000058.1"/>
</dbReference>
<dbReference type="InterPro" id="IPR012332">
    <property type="entry name" value="Autotransporter_pectin_lyase_C"/>
</dbReference>
<gene>
    <name evidence="3" type="ORF">A9E74_02702</name>
</gene>
<comment type="caution">
    <text evidence="3">The sequence shown here is derived from an EMBL/GenBank/DDBJ whole genome shotgun (WGS) entry which is preliminary data.</text>
</comment>
<proteinExistence type="predicted"/>
<protein>
    <submittedName>
        <fullName evidence="3">Uncharacterized protein</fullName>
    </submittedName>
</protein>
<feature type="transmembrane region" description="Helical" evidence="1">
    <location>
        <begin position="465"/>
        <end position="484"/>
    </location>
</feature>
<dbReference type="PATRIC" id="fig|291169.3.peg.2730"/>
<keyword evidence="2" id="KW-0732">Signal</keyword>
<keyword evidence="1" id="KW-1133">Transmembrane helix</keyword>
<keyword evidence="1" id="KW-0472">Membrane</keyword>
<reference evidence="3 4" key="1">
    <citation type="submission" date="2016-07" db="EMBL/GenBank/DDBJ databases">
        <title>Draft Genome Sequence of Methylophaga muralis Bur 1.</title>
        <authorList>
            <person name="Vasilenko O.V."/>
            <person name="Doronina N.V."/>
            <person name="Shmareva M.N."/>
            <person name="Tarlachkov S.V."/>
            <person name="Mustakhimov I."/>
            <person name="Trotsenko Y.A."/>
        </authorList>
    </citation>
    <scope>NUCLEOTIDE SEQUENCE [LARGE SCALE GENOMIC DNA]</scope>
    <source>
        <strain evidence="3 4">Bur 1</strain>
    </source>
</reference>
<name>A0A1E3GNC6_9GAMM</name>
<keyword evidence="1" id="KW-0812">Transmembrane</keyword>
<evidence type="ECO:0000256" key="1">
    <source>
        <dbReference type="SAM" id="Phobius"/>
    </source>
</evidence>
<dbReference type="EMBL" id="MCRI01000058">
    <property type="protein sequence ID" value="ODN65517.1"/>
    <property type="molecule type" value="Genomic_DNA"/>
</dbReference>
<organism evidence="3 4">
    <name type="scientific">Methylophaga muralis</name>
    <dbReference type="NCBI Taxonomy" id="291169"/>
    <lineage>
        <taxon>Bacteria</taxon>
        <taxon>Pseudomonadati</taxon>
        <taxon>Pseudomonadota</taxon>
        <taxon>Gammaproteobacteria</taxon>
        <taxon>Thiotrichales</taxon>
        <taxon>Piscirickettsiaceae</taxon>
        <taxon>Methylophaga</taxon>
    </lineage>
</organism>
<accession>A0A1E3GNC6</accession>
<evidence type="ECO:0000313" key="4">
    <source>
        <dbReference type="Proteomes" id="UP000094379"/>
    </source>
</evidence>
<evidence type="ECO:0000313" key="3">
    <source>
        <dbReference type="EMBL" id="ODN65517.1"/>
    </source>
</evidence>
<feature type="chain" id="PRO_5009128484" evidence="2">
    <location>
        <begin position="24"/>
        <end position="490"/>
    </location>
</feature>
<dbReference type="STRING" id="291169.A9E74_02702"/>
<evidence type="ECO:0000256" key="2">
    <source>
        <dbReference type="SAM" id="SignalP"/>
    </source>
</evidence>
<dbReference type="Gene3D" id="2.160.20.20">
    <property type="match status" value="1"/>
</dbReference>
<sequence>MKNTHKLVLATMLAALYNAPTMAATCIPGGSIDSPTLLCTAVDSGNINNNQNNLAVTVENDAQIVRANGRPVQLGGSNQSVNNQGLIESGNDDAIRGRGTNLTIDNSGTIIGGDRGIRLQDNAHNFTLINQESGEIYAQRQAVRLDDEFVLENAHITNYGLIESTEGRAIQSRGPGTTVINHGTLRGGEEVIEAREDFTLENRGTIALNGLSWDADTQTWTNTGASDDQDGVQFASGNVDNYGVILGTDDGIDIDEGRVHNHATGVIVSTGNASDSMNGGSGIDIDPLFEPTLGDVREAGPLTIINEGYIEGVRAIGADEASTSEITIENSGTLVGRSGTAIQLAPNQGNSSLLLTGNSEIIGDVMFGAGDDKLIIDGLTSTSGMLSTGIFDGGLGDNSVFFNDFSLSDILSFDIADALIYMSFGIANNELFSGKFTNFSSWTFGTDGTFSTEALASQFMNPSAVPLPAALPLFAFGLFGLWAGRARLLG</sequence>